<dbReference type="OrthoDB" id="1652954at2"/>
<dbReference type="EMBL" id="JRFU01000051">
    <property type="protein sequence ID" value="PWE87269.1"/>
    <property type="molecule type" value="Genomic_DNA"/>
</dbReference>
<dbReference type="InterPro" id="IPR000847">
    <property type="entry name" value="LysR_HTH_N"/>
</dbReference>
<feature type="domain" description="HTH lysR-type" evidence="6">
    <location>
        <begin position="1"/>
        <end position="58"/>
    </location>
</feature>
<dbReference type="GO" id="GO:0003677">
    <property type="term" value="F:DNA binding"/>
    <property type="evidence" value="ECO:0007669"/>
    <property type="project" value="UniProtKB-KW"/>
</dbReference>
<gene>
    <name evidence="7" type="ORF">LG34_04955</name>
</gene>
<dbReference type="RefSeq" id="WP_109215078.1">
    <property type="nucleotide sequence ID" value="NZ_CABMEW010000001.1"/>
</dbReference>
<feature type="coiled-coil region" evidence="5">
    <location>
        <begin position="65"/>
        <end position="92"/>
    </location>
</feature>
<evidence type="ECO:0000259" key="6">
    <source>
        <dbReference type="PROSITE" id="PS50931"/>
    </source>
</evidence>
<protein>
    <recommendedName>
        <fullName evidence="6">HTH lysR-type domain-containing protein</fullName>
    </recommendedName>
</protein>
<dbReference type="Proteomes" id="UP000245288">
    <property type="component" value="Unassembled WGS sequence"/>
</dbReference>
<evidence type="ECO:0000256" key="5">
    <source>
        <dbReference type="SAM" id="Coils"/>
    </source>
</evidence>
<dbReference type="Gene3D" id="3.40.190.10">
    <property type="entry name" value="Periplasmic binding protein-like II"/>
    <property type="match status" value="2"/>
</dbReference>
<dbReference type="PRINTS" id="PR00039">
    <property type="entry name" value="HTHLYSR"/>
</dbReference>
<organism evidence="7 8">
    <name type="scientific">Eubacterium ramulus</name>
    <dbReference type="NCBI Taxonomy" id="39490"/>
    <lineage>
        <taxon>Bacteria</taxon>
        <taxon>Bacillati</taxon>
        <taxon>Bacillota</taxon>
        <taxon>Clostridia</taxon>
        <taxon>Eubacteriales</taxon>
        <taxon>Eubacteriaceae</taxon>
        <taxon>Eubacterium</taxon>
    </lineage>
</organism>
<accession>A0A2V1JSZ6</accession>
<evidence type="ECO:0000256" key="1">
    <source>
        <dbReference type="ARBA" id="ARBA00009437"/>
    </source>
</evidence>
<keyword evidence="8" id="KW-1185">Reference proteome</keyword>
<dbReference type="GO" id="GO:0032993">
    <property type="term" value="C:protein-DNA complex"/>
    <property type="evidence" value="ECO:0007669"/>
    <property type="project" value="TreeGrafter"/>
</dbReference>
<dbReference type="PROSITE" id="PS50931">
    <property type="entry name" value="HTH_LYSR"/>
    <property type="match status" value="1"/>
</dbReference>
<keyword evidence="3" id="KW-0238">DNA-binding</keyword>
<sequence>MTFNQIKYFVTVAECLSFTEAAKCLFITQPALSRQISAMEQELGTKLFVRDKKRLKLTPGGSVLYNRLLHLLTDYEEAVEEARHANSGYEGNLHIGFLDIYDISGLFDDVIREFREAYENIEMSLERFSLKELPERLYARDLDLILTYGFSLYDKPDLMTVNIQKFDSCIMLNRNHPLAAQETISLADLKEERFIQLGPKASEEGYRYITNLCVRCGLHPNIFPVEKMEDVMLWVQTGNGVAITTNRSIEKQNPHVVIRDIDVPEAKNHNITMAWCKNNYNPAIAIFMEMLEKKLTKIL</sequence>
<dbReference type="SUPFAM" id="SSF46785">
    <property type="entry name" value="Winged helix' DNA-binding domain"/>
    <property type="match status" value="1"/>
</dbReference>
<evidence type="ECO:0000313" key="8">
    <source>
        <dbReference type="Proteomes" id="UP000245288"/>
    </source>
</evidence>
<reference evidence="7 8" key="1">
    <citation type="submission" date="2014-09" db="EMBL/GenBank/DDBJ databases">
        <title>Butyrate-producing bacteria isolated from human gut.</title>
        <authorList>
            <person name="Zhang Q."/>
            <person name="Zhao L."/>
        </authorList>
    </citation>
    <scope>NUCLEOTIDE SEQUENCE [LARGE SCALE GENOMIC DNA]</scope>
    <source>
        <strain evidence="7 8">21</strain>
    </source>
</reference>
<evidence type="ECO:0000313" key="7">
    <source>
        <dbReference type="EMBL" id="PWE87269.1"/>
    </source>
</evidence>
<dbReference type="InterPro" id="IPR036390">
    <property type="entry name" value="WH_DNA-bd_sf"/>
</dbReference>
<proteinExistence type="inferred from homology"/>
<evidence type="ECO:0000256" key="4">
    <source>
        <dbReference type="ARBA" id="ARBA00023163"/>
    </source>
</evidence>
<dbReference type="Pfam" id="PF03466">
    <property type="entry name" value="LysR_substrate"/>
    <property type="match status" value="1"/>
</dbReference>
<evidence type="ECO:0000256" key="3">
    <source>
        <dbReference type="ARBA" id="ARBA00023125"/>
    </source>
</evidence>
<comment type="similarity">
    <text evidence="1">Belongs to the LysR transcriptional regulatory family.</text>
</comment>
<dbReference type="Gene3D" id="1.10.10.10">
    <property type="entry name" value="Winged helix-like DNA-binding domain superfamily/Winged helix DNA-binding domain"/>
    <property type="match status" value="1"/>
</dbReference>
<dbReference type="Pfam" id="PF00126">
    <property type="entry name" value="HTH_1"/>
    <property type="match status" value="1"/>
</dbReference>
<dbReference type="PANTHER" id="PTHR30346:SF0">
    <property type="entry name" value="HCA OPERON TRANSCRIPTIONAL ACTIVATOR HCAR"/>
    <property type="match status" value="1"/>
</dbReference>
<dbReference type="InterPro" id="IPR005119">
    <property type="entry name" value="LysR_subst-bd"/>
</dbReference>
<evidence type="ECO:0000256" key="2">
    <source>
        <dbReference type="ARBA" id="ARBA00023015"/>
    </source>
</evidence>
<dbReference type="InterPro" id="IPR036388">
    <property type="entry name" value="WH-like_DNA-bd_sf"/>
</dbReference>
<dbReference type="CDD" id="cd08414">
    <property type="entry name" value="PBP2_LTTR_aromatics_like"/>
    <property type="match status" value="1"/>
</dbReference>
<dbReference type="GO" id="GO:0003700">
    <property type="term" value="F:DNA-binding transcription factor activity"/>
    <property type="evidence" value="ECO:0007669"/>
    <property type="project" value="InterPro"/>
</dbReference>
<dbReference type="FunFam" id="1.10.10.10:FF:000001">
    <property type="entry name" value="LysR family transcriptional regulator"/>
    <property type="match status" value="1"/>
</dbReference>
<dbReference type="PANTHER" id="PTHR30346">
    <property type="entry name" value="TRANSCRIPTIONAL DUAL REGULATOR HCAR-RELATED"/>
    <property type="match status" value="1"/>
</dbReference>
<comment type="caution">
    <text evidence="7">The sequence shown here is derived from an EMBL/GenBank/DDBJ whole genome shotgun (WGS) entry which is preliminary data.</text>
</comment>
<keyword evidence="4" id="KW-0804">Transcription</keyword>
<name>A0A2V1JSZ6_EUBRA</name>
<keyword evidence="5" id="KW-0175">Coiled coil</keyword>
<dbReference type="AlphaFoldDB" id="A0A2V1JSZ6"/>
<keyword evidence="2" id="KW-0805">Transcription regulation</keyword>
<dbReference type="SUPFAM" id="SSF53850">
    <property type="entry name" value="Periplasmic binding protein-like II"/>
    <property type="match status" value="1"/>
</dbReference>